<keyword evidence="1" id="KW-0863">Zinc-finger</keyword>
<feature type="region of interest" description="UBR4 E3 catalytic module" evidence="1">
    <location>
        <begin position="130"/>
        <end position="663"/>
    </location>
</feature>
<dbReference type="AlphaFoldDB" id="A0A3P8F3V1"/>
<dbReference type="GO" id="GO:0008270">
    <property type="term" value="F:zinc ion binding"/>
    <property type="evidence" value="ECO:0007669"/>
    <property type="project" value="UniProtKB-KW"/>
</dbReference>
<accession>A0A3P8F3V1</accession>
<gene>
    <name evidence="4" type="ORF">ECPE_LOCUS59</name>
</gene>
<protein>
    <recommendedName>
        <fullName evidence="3">E3 ubiquitin ligase UBR4 C-terminal domain-containing protein</fullName>
    </recommendedName>
</protein>
<reference evidence="4 5" key="1">
    <citation type="submission" date="2018-11" db="EMBL/GenBank/DDBJ databases">
        <authorList>
            <consortium name="Pathogen Informatics"/>
        </authorList>
    </citation>
    <scope>NUCLEOTIDE SEQUENCE [LARGE SCALE GENOMIC DNA]</scope>
    <source>
        <strain evidence="4 5">Egypt</strain>
    </source>
</reference>
<evidence type="ECO:0000313" key="4">
    <source>
        <dbReference type="EMBL" id="VDP16533.1"/>
    </source>
</evidence>
<comment type="similarity">
    <text evidence="1">Belongs to the UBR4 family.</text>
</comment>
<keyword evidence="5" id="KW-1185">Reference proteome</keyword>
<keyword evidence="1" id="KW-0479">Metal-binding</keyword>
<name>A0A3P8F3V1_9TREM</name>
<dbReference type="Pfam" id="PF13764">
    <property type="entry name" value="E3_UbLigase_R4"/>
    <property type="match status" value="1"/>
</dbReference>
<dbReference type="PANTHER" id="PTHR21725:SF1">
    <property type="entry name" value="E3 UBIQUITIN-PROTEIN LIGASE UBR4"/>
    <property type="match status" value="1"/>
</dbReference>
<organism evidence="4 5">
    <name type="scientific">Echinostoma caproni</name>
    <dbReference type="NCBI Taxonomy" id="27848"/>
    <lineage>
        <taxon>Eukaryota</taxon>
        <taxon>Metazoa</taxon>
        <taxon>Spiralia</taxon>
        <taxon>Lophotrochozoa</taxon>
        <taxon>Platyhelminthes</taxon>
        <taxon>Trematoda</taxon>
        <taxon>Digenea</taxon>
        <taxon>Plagiorchiida</taxon>
        <taxon>Echinostomata</taxon>
        <taxon>Echinostomatoidea</taxon>
        <taxon>Echinostomatidae</taxon>
        <taxon>Echinostoma</taxon>
    </lineage>
</organism>
<dbReference type="PROSITE" id="PS52043">
    <property type="entry name" value="UBR4_E3"/>
    <property type="match status" value="1"/>
</dbReference>
<evidence type="ECO:0000259" key="3">
    <source>
        <dbReference type="Pfam" id="PF13764"/>
    </source>
</evidence>
<dbReference type="EMBL" id="UZAN01000147">
    <property type="protein sequence ID" value="VDP16533.1"/>
    <property type="molecule type" value="Genomic_DNA"/>
</dbReference>
<feature type="region of interest" description="Disordered" evidence="2">
    <location>
        <begin position="204"/>
        <end position="229"/>
    </location>
</feature>
<evidence type="ECO:0000256" key="1">
    <source>
        <dbReference type="PROSITE-ProRule" id="PRU01388"/>
    </source>
</evidence>
<proteinExistence type="inferred from homology"/>
<dbReference type="InterPro" id="IPR025704">
    <property type="entry name" value="E3_Ub_ligase_UBR4_C"/>
</dbReference>
<dbReference type="Proteomes" id="UP000272942">
    <property type="component" value="Unassembled WGS sequence"/>
</dbReference>
<evidence type="ECO:0000256" key="2">
    <source>
        <dbReference type="SAM" id="MobiDB-lite"/>
    </source>
</evidence>
<sequence>MSCVSNHPEWPVITSGVARLLGLLAFGDADKMDAIVQFLKAHLVRLKPGAVLSDKKESALLDCCCALMIAIRRDTPNGSALRQKIVHEAGALEVCLQFLWDTVPACVIDLDEEATLNTSDPEVTKFLELPMLPHVLQVLRASVDGSQPAECLSQPTSYHVPNDPDKPRVTAHSLLHFLHLLDTSTSSGRVGLLTEDMLNEWAPKNAEPAHPAPSSSDSTASEDTSPTVSQVIAKLRESTAQRTQRLAHAMRQKKLRSMNMRVDEKGKVMVMGSDRLAEMTATVTEEKGLTCAICHDGFRNAPQEAMGIYVFVRQCPLEETMVYGNETAQVPSTPSISQGYSTLSSFVTVHFSCHTNSLKSSSENRWTVAQRHNRGAQCNAILPILSPPSTSGTEAKSKTKKDRSQSPEAVYAGHLGSFMNYIMRNLNVRPGYASALQDVKILLCRFACNRHFHQETGGGGRESNMQLLPHLMQVCLHSMIMSTSVNKELVELDDFMDVPETQWATNEHCWSTTGPLYRAVAALHLWPSEMWRQQRGAVLRRLLYLGRGRIKQLGNMSATESTGSVFMQFKPYFVFFGLIDAIYHLLFKHVSLPSNSSQPGDWCATLSAYIAASDEALLAATPQLLSFFQDDLSPIVSVDEFLDVMDLLNELNANELTTIMNES</sequence>
<dbReference type="InterPro" id="IPR045189">
    <property type="entry name" value="UBR4-like"/>
</dbReference>
<dbReference type="OrthoDB" id="30336at2759"/>
<feature type="compositionally biased region" description="Low complexity" evidence="2">
    <location>
        <begin position="206"/>
        <end position="226"/>
    </location>
</feature>
<dbReference type="PANTHER" id="PTHR21725">
    <property type="entry name" value="E3 UBIQUITIN-PROTEIN LIGASE UBR4"/>
    <property type="match status" value="1"/>
</dbReference>
<evidence type="ECO:0000313" key="5">
    <source>
        <dbReference type="Proteomes" id="UP000272942"/>
    </source>
</evidence>
<feature type="domain" description="E3 ubiquitin ligase UBR4 C-terminal" evidence="3">
    <location>
        <begin position="13"/>
        <end position="645"/>
    </location>
</feature>
<feature type="region of interest" description="Disordered" evidence="2">
    <location>
        <begin position="384"/>
        <end position="407"/>
    </location>
</feature>
<keyword evidence="1" id="KW-0862">Zinc</keyword>